<dbReference type="PANTHER" id="PTHR10889:SF1">
    <property type="entry name" value="DEOXYRIBOSE-PHOSPHATE ALDOLASE"/>
    <property type="match status" value="1"/>
</dbReference>
<keyword evidence="5" id="KW-1185">Reference proteome</keyword>
<name>A0A1H9DLN6_9FLAO</name>
<sequence length="247" mass="27149">MNIKAYLDSTYLKTAQQAQLSEKENNKMIENCILEAIKEQFKLVMIRPNKVAMAKKLLAENESKVLIGTVIGFHEGTNTIEEKLAEAEKAIKDGADELDFVVNFEAFKEGEIDLVKVEVLKGTFLALQHHKTVKWIIETAALNGAQIIQLTTLIKNVVVANFKENEFERVFVKSSTGFYKTIDGSPNGATIPAIIAMLENACPLQVKASGGIKNQEEALEMIKLGVKRIGTSSAKAISEGLESEGSY</sequence>
<organism evidence="4 5">
    <name type="scientific">Flavobacterium urocaniciphilum</name>
    <dbReference type="NCBI Taxonomy" id="1299341"/>
    <lineage>
        <taxon>Bacteria</taxon>
        <taxon>Pseudomonadati</taxon>
        <taxon>Bacteroidota</taxon>
        <taxon>Flavobacteriia</taxon>
        <taxon>Flavobacteriales</taxon>
        <taxon>Flavobacteriaceae</taxon>
        <taxon>Flavobacterium</taxon>
    </lineage>
</organism>
<keyword evidence="2" id="KW-0704">Schiff base</keyword>
<dbReference type="AlphaFoldDB" id="A0A1H9DLN6"/>
<accession>A0A1H9DLN6</accession>
<dbReference type="GO" id="GO:0016052">
    <property type="term" value="P:carbohydrate catabolic process"/>
    <property type="evidence" value="ECO:0007669"/>
    <property type="project" value="TreeGrafter"/>
</dbReference>
<dbReference type="SMART" id="SM01133">
    <property type="entry name" value="DeoC"/>
    <property type="match status" value="1"/>
</dbReference>
<evidence type="ECO:0000313" key="5">
    <source>
        <dbReference type="Proteomes" id="UP000198648"/>
    </source>
</evidence>
<dbReference type="InterPro" id="IPR013785">
    <property type="entry name" value="Aldolase_TIM"/>
</dbReference>
<evidence type="ECO:0000256" key="3">
    <source>
        <dbReference type="NCBIfam" id="TIGR00126"/>
    </source>
</evidence>
<dbReference type="PIRSF" id="PIRSF001357">
    <property type="entry name" value="DeoC"/>
    <property type="match status" value="1"/>
</dbReference>
<dbReference type="PANTHER" id="PTHR10889">
    <property type="entry name" value="DEOXYRIBOSE-PHOSPHATE ALDOLASE"/>
    <property type="match status" value="1"/>
</dbReference>
<dbReference type="InterPro" id="IPR002915">
    <property type="entry name" value="DeoC/FbaB/LacD_aldolase"/>
</dbReference>
<dbReference type="OrthoDB" id="9778711at2"/>
<dbReference type="Pfam" id="PF01791">
    <property type="entry name" value="DeoC"/>
    <property type="match status" value="1"/>
</dbReference>
<proteinExistence type="predicted"/>
<dbReference type="EMBL" id="FOEI01000007">
    <property type="protein sequence ID" value="SEQ13628.1"/>
    <property type="molecule type" value="Genomic_DNA"/>
</dbReference>
<evidence type="ECO:0000256" key="1">
    <source>
        <dbReference type="ARBA" id="ARBA00022490"/>
    </source>
</evidence>
<dbReference type="SUPFAM" id="SSF51569">
    <property type="entry name" value="Aldolase"/>
    <property type="match status" value="1"/>
</dbReference>
<dbReference type="Gene3D" id="3.20.20.70">
    <property type="entry name" value="Aldolase class I"/>
    <property type="match status" value="1"/>
</dbReference>
<dbReference type="GO" id="GO:0004139">
    <property type="term" value="F:deoxyribose-phosphate aldolase activity"/>
    <property type="evidence" value="ECO:0007669"/>
    <property type="project" value="UniProtKB-UniRule"/>
</dbReference>
<protein>
    <recommendedName>
        <fullName evidence="3">Deoxyribose-phosphate aldolase</fullName>
        <ecNumber evidence="3">4.1.2.4</ecNumber>
    </recommendedName>
</protein>
<dbReference type="GO" id="GO:0009264">
    <property type="term" value="P:deoxyribonucleotide catabolic process"/>
    <property type="evidence" value="ECO:0007669"/>
    <property type="project" value="UniProtKB-UniRule"/>
</dbReference>
<evidence type="ECO:0000256" key="2">
    <source>
        <dbReference type="ARBA" id="ARBA00023270"/>
    </source>
</evidence>
<dbReference type="InterPro" id="IPR011343">
    <property type="entry name" value="DeoC"/>
</dbReference>
<keyword evidence="1" id="KW-0963">Cytoplasm</keyword>
<gene>
    <name evidence="4" type="ORF">SAMN05444005_10781</name>
</gene>
<reference evidence="4 5" key="1">
    <citation type="submission" date="2016-10" db="EMBL/GenBank/DDBJ databases">
        <authorList>
            <person name="de Groot N.N."/>
        </authorList>
    </citation>
    <scope>NUCLEOTIDE SEQUENCE [LARGE SCALE GENOMIC DNA]</scope>
    <source>
        <strain evidence="4 5">DSM 27078</strain>
    </source>
</reference>
<dbReference type="EC" id="4.1.2.4" evidence="3"/>
<dbReference type="GO" id="GO:0005737">
    <property type="term" value="C:cytoplasm"/>
    <property type="evidence" value="ECO:0007669"/>
    <property type="project" value="InterPro"/>
</dbReference>
<dbReference type="NCBIfam" id="TIGR00126">
    <property type="entry name" value="deoC"/>
    <property type="match status" value="1"/>
</dbReference>
<dbReference type="STRING" id="1299341.SAMN05444005_10781"/>
<dbReference type="RefSeq" id="WP_091469443.1">
    <property type="nucleotide sequence ID" value="NZ_FOEI01000007.1"/>
</dbReference>
<dbReference type="Proteomes" id="UP000198648">
    <property type="component" value="Unassembled WGS sequence"/>
</dbReference>
<evidence type="ECO:0000313" key="4">
    <source>
        <dbReference type="EMBL" id="SEQ13628.1"/>
    </source>
</evidence>